<proteinExistence type="predicted"/>
<feature type="region of interest" description="Disordered" evidence="1">
    <location>
        <begin position="358"/>
        <end position="386"/>
    </location>
</feature>
<sequence>MHRPTHEPWREAAGNYPYAWHLHGRKRLWEIRVQMRLKEVPKSKLYFGIELADCEAASATARQMKAVLIRAVQGVIGDFYYSDGEDPSEVMPGEEVEPSTFVMPLWAFDQFVVSEAGEEPEITGDLTNVGMLRKDGLKAYAKELQKCINEFSKDKVYTFCIWGISQFLDCIRWEVGGIFPGMTANFSRFGLLKVINIAIYEMPGEHPDARLAEFGLKDVIVLTGAHCCLGFSGPDEIEETKPQSPRAMDVFACCFSAVKEGTLVLLVFLTRAAERLHGVEAEEDQVDQSTINQTQISWITPCLAEEDCPRSRPSSAGAWSLSSATTSSLSQEDAMSSPGSLMGFSKGTVEAAVEAASLRLPRTEDTEASHAAETHAAERESDQDESCEIAAGAVGDPVSEMDKRDTSINTSRLIRFEPPLLMHKSWFSKAHLDAFLIIVVCKAEPCESAASQSLPEANPLRVLPNPMRDWKDV</sequence>
<gene>
    <name evidence="3" type="ORF">SCF082_LOCUS25969</name>
</gene>
<evidence type="ECO:0000259" key="2">
    <source>
        <dbReference type="Pfam" id="PF08588"/>
    </source>
</evidence>
<feature type="domain" description="Domain of unknown function at the cortex 1" evidence="2">
    <location>
        <begin position="13"/>
        <end position="189"/>
    </location>
</feature>
<organism evidence="3 4">
    <name type="scientific">Durusdinium trenchii</name>
    <dbReference type="NCBI Taxonomy" id="1381693"/>
    <lineage>
        <taxon>Eukaryota</taxon>
        <taxon>Sar</taxon>
        <taxon>Alveolata</taxon>
        <taxon>Dinophyceae</taxon>
        <taxon>Suessiales</taxon>
        <taxon>Symbiodiniaceae</taxon>
        <taxon>Durusdinium</taxon>
    </lineage>
</organism>
<dbReference type="Proteomes" id="UP001642464">
    <property type="component" value="Unassembled WGS sequence"/>
</dbReference>
<dbReference type="InterPro" id="IPR013897">
    <property type="entry name" value="Duc1"/>
</dbReference>
<evidence type="ECO:0000313" key="4">
    <source>
        <dbReference type="Proteomes" id="UP001642464"/>
    </source>
</evidence>
<evidence type="ECO:0000256" key="1">
    <source>
        <dbReference type="SAM" id="MobiDB-lite"/>
    </source>
</evidence>
<keyword evidence="4" id="KW-1185">Reference proteome</keyword>
<comment type="caution">
    <text evidence="3">The sequence shown here is derived from an EMBL/GenBank/DDBJ whole genome shotgun (WGS) entry which is preliminary data.</text>
</comment>
<accession>A0ABP0M5R6</accession>
<feature type="compositionally biased region" description="Basic and acidic residues" evidence="1">
    <location>
        <begin position="361"/>
        <end position="380"/>
    </location>
</feature>
<protein>
    <recommendedName>
        <fullName evidence="2">Domain of unknown function at the cortex 1 domain-containing protein</fullName>
    </recommendedName>
</protein>
<feature type="compositionally biased region" description="Low complexity" evidence="1">
    <location>
        <begin position="314"/>
        <end position="330"/>
    </location>
</feature>
<dbReference type="EMBL" id="CAXAMM010019580">
    <property type="protein sequence ID" value="CAK9046027.1"/>
    <property type="molecule type" value="Genomic_DNA"/>
</dbReference>
<dbReference type="Pfam" id="PF08588">
    <property type="entry name" value="Duc1"/>
    <property type="match status" value="1"/>
</dbReference>
<feature type="region of interest" description="Disordered" evidence="1">
    <location>
        <begin position="309"/>
        <end position="341"/>
    </location>
</feature>
<reference evidence="3 4" key="1">
    <citation type="submission" date="2024-02" db="EMBL/GenBank/DDBJ databases">
        <authorList>
            <person name="Chen Y."/>
            <person name="Shah S."/>
            <person name="Dougan E. K."/>
            <person name="Thang M."/>
            <person name="Chan C."/>
        </authorList>
    </citation>
    <scope>NUCLEOTIDE SEQUENCE [LARGE SCALE GENOMIC DNA]</scope>
</reference>
<name>A0ABP0M5R6_9DINO</name>
<evidence type="ECO:0000313" key="3">
    <source>
        <dbReference type="EMBL" id="CAK9046027.1"/>
    </source>
</evidence>